<dbReference type="AlphaFoldDB" id="A0A845L774"/>
<dbReference type="RefSeq" id="WP_161259181.1">
    <property type="nucleotide sequence ID" value="NZ_WXEY01000017.1"/>
</dbReference>
<comment type="similarity">
    <text evidence="2">Belongs to the NADH dehydrogenase family.</text>
</comment>
<evidence type="ECO:0000313" key="8">
    <source>
        <dbReference type="Proteomes" id="UP000463470"/>
    </source>
</evidence>
<dbReference type="Pfam" id="PF07992">
    <property type="entry name" value="Pyr_redox_2"/>
    <property type="match status" value="1"/>
</dbReference>
<evidence type="ECO:0000256" key="5">
    <source>
        <dbReference type="ARBA" id="ARBA00023002"/>
    </source>
</evidence>
<evidence type="ECO:0000256" key="2">
    <source>
        <dbReference type="ARBA" id="ARBA00005272"/>
    </source>
</evidence>
<evidence type="ECO:0000256" key="1">
    <source>
        <dbReference type="ARBA" id="ARBA00001974"/>
    </source>
</evidence>
<organism evidence="7 8">
    <name type="scientific">Heliomicrobium undosum</name>
    <dbReference type="NCBI Taxonomy" id="121734"/>
    <lineage>
        <taxon>Bacteria</taxon>
        <taxon>Bacillati</taxon>
        <taxon>Bacillota</taxon>
        <taxon>Clostridia</taxon>
        <taxon>Eubacteriales</taxon>
        <taxon>Heliobacteriaceae</taxon>
        <taxon>Heliomicrobium</taxon>
    </lineage>
</organism>
<feature type="domain" description="FAD/NAD(P)-binding" evidence="6">
    <location>
        <begin position="7"/>
        <end position="326"/>
    </location>
</feature>
<dbReference type="EMBL" id="WXEY01000017">
    <property type="protein sequence ID" value="MZP30654.1"/>
    <property type="molecule type" value="Genomic_DNA"/>
</dbReference>
<dbReference type="InterPro" id="IPR036188">
    <property type="entry name" value="FAD/NAD-bd_sf"/>
</dbReference>
<evidence type="ECO:0000256" key="3">
    <source>
        <dbReference type="ARBA" id="ARBA00022630"/>
    </source>
</evidence>
<dbReference type="InterPro" id="IPR051169">
    <property type="entry name" value="NADH-Q_oxidoreductase"/>
</dbReference>
<dbReference type="PANTHER" id="PTHR42913">
    <property type="entry name" value="APOPTOSIS-INDUCING FACTOR 1"/>
    <property type="match status" value="1"/>
</dbReference>
<keyword evidence="3" id="KW-0285">Flavoprotein</keyword>
<dbReference type="OrthoDB" id="9781621at2"/>
<reference evidence="7 8" key="1">
    <citation type="submission" date="2020-01" db="EMBL/GenBank/DDBJ databases">
        <title>Whole-genome sequence of Heliobacterium undosum DSM 13378.</title>
        <authorList>
            <person name="Kyndt J.A."/>
            <person name="Meyer T.E."/>
        </authorList>
    </citation>
    <scope>NUCLEOTIDE SEQUENCE [LARGE SCALE GENOMIC DNA]</scope>
    <source>
        <strain evidence="7 8">DSM 13378</strain>
    </source>
</reference>
<dbReference type="Proteomes" id="UP000463470">
    <property type="component" value="Unassembled WGS sequence"/>
</dbReference>
<keyword evidence="4" id="KW-0274">FAD</keyword>
<gene>
    <name evidence="7" type="ORF">GTO91_13125</name>
</gene>
<accession>A0A845L774</accession>
<dbReference type="SUPFAM" id="SSF51905">
    <property type="entry name" value="FAD/NAD(P)-binding domain"/>
    <property type="match status" value="1"/>
</dbReference>
<comment type="cofactor">
    <cofactor evidence="1">
        <name>FAD</name>
        <dbReference type="ChEBI" id="CHEBI:57692"/>
    </cofactor>
</comment>
<dbReference type="PANTHER" id="PTHR42913:SF3">
    <property type="entry name" value="64 KDA MITOCHONDRIAL NADH DEHYDROGENASE (EUROFUNG)"/>
    <property type="match status" value="1"/>
</dbReference>
<keyword evidence="8" id="KW-1185">Reference proteome</keyword>
<dbReference type="GO" id="GO:0019646">
    <property type="term" value="P:aerobic electron transport chain"/>
    <property type="evidence" value="ECO:0007669"/>
    <property type="project" value="TreeGrafter"/>
</dbReference>
<sequence>MLLKNPRILILGAGYAGLMTAVRLQKALRKGEADITLVNKHNYHYQTTLLHEIAAGTGEEGRVCLPIQNVIDTRRIRFIKDTVLEIREKERQVILCHGEPLHYDYLVVALGFEPATFGIPGIAEHAMSIRSLNAAKRIRNRIEGQIAEYAASGAPGETLTFVVGGAGFTGIEFIGELADQVPRWCAKYGVPRQHIRLFCVEAGSGLLPGFTPSLSAYARQSLEARGVEFCFNTRIRSVDAKGVLLEGVAGERRIEPATVVWTGGVQGNRLACGTVFTATRGRIPVSPDLRINGHDRVFVIGDCSAFTDPGSERPFPPTAQIAVLQALTCARNLQILVRGGRGLESFAPKLKGAVASLGSRDGVGLVLGVPMRGRLASSFKAIVDSRYLFTLGGFRLLLRKSKPGAGDMGTETCSTAATPWGD</sequence>
<dbReference type="GO" id="GO:0003955">
    <property type="term" value="F:NAD(P)H dehydrogenase (quinone) activity"/>
    <property type="evidence" value="ECO:0007669"/>
    <property type="project" value="TreeGrafter"/>
</dbReference>
<name>A0A845L774_9FIRM</name>
<evidence type="ECO:0000259" key="6">
    <source>
        <dbReference type="Pfam" id="PF07992"/>
    </source>
</evidence>
<dbReference type="InterPro" id="IPR023753">
    <property type="entry name" value="FAD/NAD-binding_dom"/>
</dbReference>
<dbReference type="PRINTS" id="PR00368">
    <property type="entry name" value="FADPNR"/>
</dbReference>
<comment type="caution">
    <text evidence="7">The sequence shown here is derived from an EMBL/GenBank/DDBJ whole genome shotgun (WGS) entry which is preliminary data.</text>
</comment>
<proteinExistence type="inferred from homology"/>
<evidence type="ECO:0000256" key="4">
    <source>
        <dbReference type="ARBA" id="ARBA00022827"/>
    </source>
</evidence>
<keyword evidence="5" id="KW-0560">Oxidoreductase</keyword>
<dbReference type="Gene3D" id="3.50.50.100">
    <property type="match status" value="1"/>
</dbReference>
<protein>
    <submittedName>
        <fullName evidence="7">FAD-dependent oxidoreductase</fullName>
    </submittedName>
</protein>
<evidence type="ECO:0000313" key="7">
    <source>
        <dbReference type="EMBL" id="MZP30654.1"/>
    </source>
</evidence>